<feature type="compositionally biased region" description="Polar residues" evidence="5">
    <location>
        <begin position="54"/>
        <end position="64"/>
    </location>
</feature>
<name>A0A9W8B654_9FUNG</name>
<dbReference type="Pfam" id="PF00226">
    <property type="entry name" value="DnaJ"/>
    <property type="match status" value="1"/>
</dbReference>
<dbReference type="PANTHER" id="PTHR43908:SF3">
    <property type="entry name" value="AT29763P-RELATED"/>
    <property type="match status" value="1"/>
</dbReference>
<evidence type="ECO:0000256" key="4">
    <source>
        <dbReference type="ARBA" id="ARBA00023136"/>
    </source>
</evidence>
<dbReference type="FunFam" id="1.10.287.110:FF:000070">
    <property type="entry name" value="Endoplasmic reticulum protein, putative"/>
    <property type="match status" value="1"/>
</dbReference>
<sequence length="411" mass="45137">MEVNKDEALRCIQIAKRHLTNDNLTGAIKFAKKSVALYPTPEAEQLLKNLNTRDAPTAAQTSTEPAPAASNLRHRHPASSSTSQASTTASASTGNGPKREYTEAQVAAVHKIHACGEDLYAILSLEKSATEVEIKKSYRKLALQFHPDKNRAPGADEAFKMISKAFTVLSDGDKRAHYDRFGGEPSDRMGRGSAGGGHPFNAYGHGGMFESEISPEELFNMFFGGGGAGNGPFFSSSFGPGIRVQQFGGGRNRARRQATQQTGGSSISSTLFALLPLLFVFLPLLTSILSTLFGGFGTRFGTPEPAYAFTPNPVQPNEHHTHDYGTPYYVDNLEFSAAFDGHPRRLRQFEQKVYVRYVKHLDDLCQREIQYKRQQIAQSQGWLGLTTDKQKLRKAQAIPLPACDALRKLKR</sequence>
<dbReference type="AlphaFoldDB" id="A0A9W8B654"/>
<evidence type="ECO:0000256" key="2">
    <source>
        <dbReference type="ARBA" id="ARBA00022692"/>
    </source>
</evidence>
<gene>
    <name evidence="8" type="primary">HLJ1</name>
    <name evidence="8" type="ORF">H4R34_003403</name>
</gene>
<evidence type="ECO:0000256" key="6">
    <source>
        <dbReference type="SAM" id="Phobius"/>
    </source>
</evidence>
<dbReference type="SMART" id="SM00271">
    <property type="entry name" value="DnaJ"/>
    <property type="match status" value="1"/>
</dbReference>
<evidence type="ECO:0000256" key="5">
    <source>
        <dbReference type="SAM" id="MobiDB-lite"/>
    </source>
</evidence>
<dbReference type="PROSITE" id="PS50076">
    <property type="entry name" value="DNAJ_2"/>
    <property type="match status" value="1"/>
</dbReference>
<dbReference type="InterPro" id="IPR051100">
    <property type="entry name" value="DnaJ_subfamily_B/C"/>
</dbReference>
<keyword evidence="9" id="KW-1185">Reference proteome</keyword>
<dbReference type="InterPro" id="IPR036869">
    <property type="entry name" value="J_dom_sf"/>
</dbReference>
<organism evidence="8 9">
    <name type="scientific">Dimargaris verticillata</name>
    <dbReference type="NCBI Taxonomy" id="2761393"/>
    <lineage>
        <taxon>Eukaryota</taxon>
        <taxon>Fungi</taxon>
        <taxon>Fungi incertae sedis</taxon>
        <taxon>Zoopagomycota</taxon>
        <taxon>Kickxellomycotina</taxon>
        <taxon>Dimargaritomycetes</taxon>
        <taxon>Dimargaritales</taxon>
        <taxon>Dimargaritaceae</taxon>
        <taxon>Dimargaris</taxon>
    </lineage>
</organism>
<evidence type="ECO:0000313" key="9">
    <source>
        <dbReference type="Proteomes" id="UP001151582"/>
    </source>
</evidence>
<feature type="compositionally biased region" description="Low complexity" evidence="5">
    <location>
        <begin position="78"/>
        <end position="93"/>
    </location>
</feature>
<feature type="domain" description="J" evidence="7">
    <location>
        <begin position="118"/>
        <end position="182"/>
    </location>
</feature>
<evidence type="ECO:0000256" key="3">
    <source>
        <dbReference type="ARBA" id="ARBA00022989"/>
    </source>
</evidence>
<dbReference type="InterPro" id="IPR015399">
    <property type="entry name" value="DUF1977_DnaJ-like"/>
</dbReference>
<feature type="region of interest" description="Disordered" evidence="5">
    <location>
        <begin position="54"/>
        <end position="99"/>
    </location>
</feature>
<dbReference type="EMBL" id="JANBQB010000312">
    <property type="protein sequence ID" value="KAJ1977907.1"/>
    <property type="molecule type" value="Genomic_DNA"/>
</dbReference>
<dbReference type="GO" id="GO:0030544">
    <property type="term" value="F:Hsp70 protein binding"/>
    <property type="evidence" value="ECO:0007669"/>
    <property type="project" value="TreeGrafter"/>
</dbReference>
<accession>A0A9W8B654</accession>
<dbReference type="PRINTS" id="PR00625">
    <property type="entry name" value="JDOMAIN"/>
</dbReference>
<evidence type="ECO:0000256" key="1">
    <source>
        <dbReference type="ARBA" id="ARBA00004167"/>
    </source>
</evidence>
<dbReference type="Proteomes" id="UP001151582">
    <property type="component" value="Unassembled WGS sequence"/>
</dbReference>
<feature type="transmembrane region" description="Helical" evidence="6">
    <location>
        <begin position="271"/>
        <end position="293"/>
    </location>
</feature>
<dbReference type="PANTHER" id="PTHR43908">
    <property type="entry name" value="AT29763P-RELATED"/>
    <property type="match status" value="1"/>
</dbReference>
<keyword evidence="2 6" id="KW-0812">Transmembrane</keyword>
<dbReference type="GO" id="GO:0005789">
    <property type="term" value="C:endoplasmic reticulum membrane"/>
    <property type="evidence" value="ECO:0007669"/>
    <property type="project" value="TreeGrafter"/>
</dbReference>
<dbReference type="GO" id="GO:0071218">
    <property type="term" value="P:cellular response to misfolded protein"/>
    <property type="evidence" value="ECO:0007669"/>
    <property type="project" value="TreeGrafter"/>
</dbReference>
<reference evidence="8" key="1">
    <citation type="submission" date="2022-07" db="EMBL/GenBank/DDBJ databases">
        <title>Phylogenomic reconstructions and comparative analyses of Kickxellomycotina fungi.</title>
        <authorList>
            <person name="Reynolds N.K."/>
            <person name="Stajich J.E."/>
            <person name="Barry K."/>
            <person name="Grigoriev I.V."/>
            <person name="Crous P."/>
            <person name="Smith M.E."/>
        </authorList>
    </citation>
    <scope>NUCLEOTIDE SEQUENCE</scope>
    <source>
        <strain evidence="8">RSA 567</strain>
    </source>
</reference>
<dbReference type="InterPro" id="IPR001623">
    <property type="entry name" value="DnaJ_domain"/>
</dbReference>
<keyword evidence="3 6" id="KW-1133">Transmembrane helix</keyword>
<dbReference type="Gene3D" id="1.10.287.110">
    <property type="entry name" value="DnaJ domain"/>
    <property type="match status" value="1"/>
</dbReference>
<dbReference type="SUPFAM" id="SSF46565">
    <property type="entry name" value="Chaperone J-domain"/>
    <property type="match status" value="1"/>
</dbReference>
<protein>
    <submittedName>
        <fullName evidence="8">Chaperone protein dnaJ</fullName>
    </submittedName>
</protein>
<comment type="caution">
    <text evidence="8">The sequence shown here is derived from an EMBL/GenBank/DDBJ whole genome shotgun (WGS) entry which is preliminary data.</text>
</comment>
<evidence type="ECO:0000259" key="7">
    <source>
        <dbReference type="PROSITE" id="PS50076"/>
    </source>
</evidence>
<evidence type="ECO:0000313" key="8">
    <source>
        <dbReference type="EMBL" id="KAJ1977907.1"/>
    </source>
</evidence>
<comment type="subcellular location">
    <subcellularLocation>
        <location evidence="1">Membrane</location>
        <topology evidence="1">Single-pass membrane protein</topology>
    </subcellularLocation>
</comment>
<proteinExistence type="predicted"/>
<dbReference type="OrthoDB" id="1507364at2759"/>
<keyword evidence="4 6" id="KW-0472">Membrane</keyword>
<dbReference type="CDD" id="cd06257">
    <property type="entry name" value="DnaJ"/>
    <property type="match status" value="1"/>
</dbReference>
<dbReference type="Pfam" id="PF09320">
    <property type="entry name" value="DUF1977"/>
    <property type="match status" value="1"/>
</dbReference>